<sequence length="112" mass="12162">MQLVLEYFQSTMREGVDAVLLHHGGTATAYEYYEKPAALGRCRDSPDQIFHLDIWPFAIETALGAVHPEHPTTIACFEPLSAAEARARIVVDFADVAMLGVQNAAAMSAVSV</sequence>
<comment type="caution">
    <text evidence="1">The sequence shown here is derived from an EMBL/GenBank/DDBJ whole genome shotgun (WGS) entry which is preliminary data.</text>
</comment>
<protein>
    <submittedName>
        <fullName evidence="1">Uncharacterized protein</fullName>
    </submittedName>
</protein>
<evidence type="ECO:0000313" key="2">
    <source>
        <dbReference type="Proteomes" id="UP001190700"/>
    </source>
</evidence>
<proteinExistence type="predicted"/>
<name>A0AAE0G5Y9_9CHLO</name>
<dbReference type="AlphaFoldDB" id="A0AAE0G5Y9"/>
<organism evidence="1 2">
    <name type="scientific">Cymbomonas tetramitiformis</name>
    <dbReference type="NCBI Taxonomy" id="36881"/>
    <lineage>
        <taxon>Eukaryota</taxon>
        <taxon>Viridiplantae</taxon>
        <taxon>Chlorophyta</taxon>
        <taxon>Pyramimonadophyceae</taxon>
        <taxon>Pyramimonadales</taxon>
        <taxon>Pyramimonadaceae</taxon>
        <taxon>Cymbomonas</taxon>
    </lineage>
</organism>
<accession>A0AAE0G5Y9</accession>
<gene>
    <name evidence="1" type="ORF">CYMTET_19474</name>
</gene>
<keyword evidence="2" id="KW-1185">Reference proteome</keyword>
<reference evidence="1 2" key="1">
    <citation type="journal article" date="2015" name="Genome Biol. Evol.">
        <title>Comparative Genomics of a Bacterivorous Green Alga Reveals Evolutionary Causalities and Consequences of Phago-Mixotrophic Mode of Nutrition.</title>
        <authorList>
            <person name="Burns J.A."/>
            <person name="Paasch A."/>
            <person name="Narechania A."/>
            <person name="Kim E."/>
        </authorList>
    </citation>
    <scope>NUCLEOTIDE SEQUENCE [LARGE SCALE GENOMIC DNA]</scope>
    <source>
        <strain evidence="1 2">PLY_AMNH</strain>
    </source>
</reference>
<dbReference type="EMBL" id="LGRX02009087">
    <property type="protein sequence ID" value="KAK3272230.1"/>
    <property type="molecule type" value="Genomic_DNA"/>
</dbReference>
<evidence type="ECO:0000313" key="1">
    <source>
        <dbReference type="EMBL" id="KAK3272230.1"/>
    </source>
</evidence>
<dbReference type="Proteomes" id="UP001190700">
    <property type="component" value="Unassembled WGS sequence"/>
</dbReference>